<feature type="region of interest" description="Disordered" evidence="1">
    <location>
        <begin position="522"/>
        <end position="566"/>
    </location>
</feature>
<evidence type="ECO:0000256" key="1">
    <source>
        <dbReference type="SAM" id="MobiDB-lite"/>
    </source>
</evidence>
<protein>
    <submittedName>
        <fullName evidence="3">Unannotated protein</fullName>
    </submittedName>
</protein>
<accession>A0A6J7IDE4</accession>
<proteinExistence type="predicted"/>
<dbReference type="InterPro" id="IPR003399">
    <property type="entry name" value="Mce/MlaD"/>
</dbReference>
<feature type="region of interest" description="Disordered" evidence="1">
    <location>
        <begin position="1"/>
        <end position="21"/>
    </location>
</feature>
<organism evidence="3">
    <name type="scientific">freshwater metagenome</name>
    <dbReference type="NCBI Taxonomy" id="449393"/>
    <lineage>
        <taxon>unclassified sequences</taxon>
        <taxon>metagenomes</taxon>
        <taxon>ecological metagenomes</taxon>
    </lineage>
</organism>
<feature type="compositionally biased region" description="Low complexity" evidence="1">
    <location>
        <begin position="544"/>
        <end position="554"/>
    </location>
</feature>
<feature type="compositionally biased region" description="Basic and acidic residues" evidence="1">
    <location>
        <begin position="555"/>
        <end position="566"/>
    </location>
</feature>
<dbReference type="InterPro" id="IPR052336">
    <property type="entry name" value="MlaD_Phospholipid_Transporter"/>
</dbReference>
<dbReference type="Pfam" id="PF02470">
    <property type="entry name" value="MlaD"/>
    <property type="match status" value="1"/>
</dbReference>
<feature type="compositionally biased region" description="Basic residues" evidence="1">
    <location>
        <begin position="1"/>
        <end position="20"/>
    </location>
</feature>
<dbReference type="PANTHER" id="PTHR33371:SF4">
    <property type="entry name" value="INTERMEMBRANE PHOSPHOLIPID TRANSPORT SYSTEM BINDING PROTEIN MLAD"/>
    <property type="match status" value="1"/>
</dbReference>
<dbReference type="EMBL" id="CAFBMK010000148">
    <property type="protein sequence ID" value="CAB4928671.1"/>
    <property type="molecule type" value="Genomic_DNA"/>
</dbReference>
<gene>
    <name evidence="3" type="ORF">UFOPK3564_02249</name>
</gene>
<name>A0A6J7IDE4_9ZZZZ</name>
<dbReference type="AlphaFoldDB" id="A0A6J7IDE4"/>
<evidence type="ECO:0000259" key="2">
    <source>
        <dbReference type="Pfam" id="PF02470"/>
    </source>
</evidence>
<sequence>MSPLLRRRGGRRRRGVKHHTPQQTLRRNVLWGAATLLVAAILVFLVFGGGVPGTGPAKLEVLTKDAGVLRVGAATKVRVAGVDVGTVSGLKPAEGKPGFSVLTVDLNDKAPAFRRDATVKIRPRLFLEGNFFLDINPGSPGSPALGNTPIPPGAVTLHVAADEVFSAFDSQTRTNFKETLKAFGEGLEGGGAEAFNRLLKATPPSLTDIAKVMKSLRGNQDGDLNRVVVEAGGVLANLQARDNGLRGTIVDGRRAFDAFARDQADLRRTIASLDTTTAQLMPQLTRITRAIPEARALVRDARPLARRLPSFLDVANPGLRSVLNLAESGDLQGLTAELRPALRTISRSAAPLGTVGENLRPVAKCLNDNLLPILNSVVPDGDLTTNLKVYEELGDTFTGLASSIQSFDANGPWIRYLLGFGNQAISTSDGGGTQQAISQAPVLGSTPAPVSQPPLRPDVPCAGQSVPTLEARMKPFAGKQTRMDVDEEQVTDVLDRALRTVQGLDKSPRDLTEIDEQLRTLLGPAGKQDAAAKTDVTDTDTDTTRTGSAATSDAARSDAATKEAGR</sequence>
<evidence type="ECO:0000313" key="3">
    <source>
        <dbReference type="EMBL" id="CAB4928671.1"/>
    </source>
</evidence>
<feature type="domain" description="Mce/MlaD" evidence="2">
    <location>
        <begin position="59"/>
        <end position="138"/>
    </location>
</feature>
<reference evidence="3" key="1">
    <citation type="submission" date="2020-05" db="EMBL/GenBank/DDBJ databases">
        <authorList>
            <person name="Chiriac C."/>
            <person name="Salcher M."/>
            <person name="Ghai R."/>
            <person name="Kavagutti S V."/>
        </authorList>
    </citation>
    <scope>NUCLEOTIDE SEQUENCE</scope>
</reference>
<dbReference type="PANTHER" id="PTHR33371">
    <property type="entry name" value="INTERMEMBRANE PHOSPHOLIPID TRANSPORT SYSTEM BINDING PROTEIN MLAD-RELATED"/>
    <property type="match status" value="1"/>
</dbReference>